<sequence>MREVAKHRYVCVSSGNMHACGPNCLAAVENREELVCPLTGLCVSASYKLSLKSADDDHNPRDVKYSTDGFEIVQTRVKETVQKRALRDVSATKERIANRLSSNDLIQISDRVIRILLWSDKRKSLFHEVRTRRSRAALKRVSHHLRTRTHNKLPVILTDVQSIFITEMQRTDGWITNNPPRNEARVAHLSRQCAEVQRLMLSSTVRKQIRSPIFQLSSKCQMEYFALGMLYIMRDGIASDDGKSMVEKDFFLNKYLPNLNGLHMFDFRKSRFTHATTCIKMAMTLQHNLQSSLT</sequence>
<evidence type="ECO:0000313" key="2">
    <source>
        <dbReference type="Proteomes" id="UP001190700"/>
    </source>
</evidence>
<evidence type="ECO:0000313" key="1">
    <source>
        <dbReference type="EMBL" id="KAK3281488.1"/>
    </source>
</evidence>
<dbReference type="Proteomes" id="UP001190700">
    <property type="component" value="Unassembled WGS sequence"/>
</dbReference>
<organism evidence="1 2">
    <name type="scientific">Cymbomonas tetramitiformis</name>
    <dbReference type="NCBI Taxonomy" id="36881"/>
    <lineage>
        <taxon>Eukaryota</taxon>
        <taxon>Viridiplantae</taxon>
        <taxon>Chlorophyta</taxon>
        <taxon>Pyramimonadophyceae</taxon>
        <taxon>Pyramimonadales</taxon>
        <taxon>Pyramimonadaceae</taxon>
        <taxon>Cymbomonas</taxon>
    </lineage>
</organism>
<gene>
    <name evidence="1" type="ORF">CYMTET_10717</name>
</gene>
<name>A0AAE0GNU7_9CHLO</name>
<keyword evidence="2" id="KW-1185">Reference proteome</keyword>
<accession>A0AAE0GNU7</accession>
<proteinExistence type="predicted"/>
<comment type="caution">
    <text evidence="1">The sequence shown here is derived from an EMBL/GenBank/DDBJ whole genome shotgun (WGS) entry which is preliminary data.</text>
</comment>
<dbReference type="EMBL" id="LGRX02003820">
    <property type="protein sequence ID" value="KAK3281488.1"/>
    <property type="molecule type" value="Genomic_DNA"/>
</dbReference>
<protein>
    <submittedName>
        <fullName evidence="1">Uncharacterized protein</fullName>
    </submittedName>
</protein>
<reference evidence="1 2" key="1">
    <citation type="journal article" date="2015" name="Genome Biol. Evol.">
        <title>Comparative Genomics of a Bacterivorous Green Alga Reveals Evolutionary Causalities and Consequences of Phago-Mixotrophic Mode of Nutrition.</title>
        <authorList>
            <person name="Burns J.A."/>
            <person name="Paasch A."/>
            <person name="Narechania A."/>
            <person name="Kim E."/>
        </authorList>
    </citation>
    <scope>NUCLEOTIDE SEQUENCE [LARGE SCALE GENOMIC DNA]</scope>
    <source>
        <strain evidence="1 2">PLY_AMNH</strain>
    </source>
</reference>
<dbReference type="AlphaFoldDB" id="A0AAE0GNU7"/>